<evidence type="ECO:0000313" key="2">
    <source>
        <dbReference type="Proteomes" id="UP000490939"/>
    </source>
</evidence>
<dbReference type="Proteomes" id="UP000490939">
    <property type="component" value="Unassembled WGS sequence"/>
</dbReference>
<keyword evidence="2" id="KW-1185">Reference proteome</keyword>
<proteinExistence type="predicted"/>
<evidence type="ECO:0000313" key="1">
    <source>
        <dbReference type="EMBL" id="KAE9992688.1"/>
    </source>
</evidence>
<name>A0A8H3VTJ8_VENIN</name>
<reference evidence="1 2" key="1">
    <citation type="submission" date="2019-07" db="EMBL/GenBank/DDBJ databases">
        <title>Venturia inaequalis Genome Resource.</title>
        <authorList>
            <person name="Lichtner F.J."/>
        </authorList>
    </citation>
    <scope>NUCLEOTIDE SEQUENCE [LARGE SCALE GENOMIC DNA]</scope>
    <source>
        <strain evidence="1 2">DMI_063113</strain>
    </source>
</reference>
<comment type="caution">
    <text evidence="1">The sequence shown here is derived from an EMBL/GenBank/DDBJ whole genome shotgun (WGS) entry which is preliminary data.</text>
</comment>
<dbReference type="AlphaFoldDB" id="A0A8H3VTJ8"/>
<sequence length="53" mass="5834">MPPRKLLASQVKKGMFVIIDDEYDDDVDAEICEVVEASVVTMAGDTVWAEGMD</sequence>
<gene>
    <name evidence="1" type="ORF">EG327_008118</name>
</gene>
<dbReference type="EMBL" id="WNWR01000050">
    <property type="protein sequence ID" value="KAE9992688.1"/>
    <property type="molecule type" value="Genomic_DNA"/>
</dbReference>
<accession>A0A8H3VTJ8</accession>
<protein>
    <submittedName>
        <fullName evidence="1">Uncharacterized protein</fullName>
    </submittedName>
</protein>
<organism evidence="1 2">
    <name type="scientific">Venturia inaequalis</name>
    <name type="common">Apple scab fungus</name>
    <dbReference type="NCBI Taxonomy" id="5025"/>
    <lineage>
        <taxon>Eukaryota</taxon>
        <taxon>Fungi</taxon>
        <taxon>Dikarya</taxon>
        <taxon>Ascomycota</taxon>
        <taxon>Pezizomycotina</taxon>
        <taxon>Dothideomycetes</taxon>
        <taxon>Pleosporomycetidae</taxon>
        <taxon>Venturiales</taxon>
        <taxon>Venturiaceae</taxon>
        <taxon>Venturia</taxon>
    </lineage>
</organism>